<evidence type="ECO:0000259" key="2">
    <source>
        <dbReference type="Pfam" id="PF16344"/>
    </source>
</evidence>
<dbReference type="InterPro" id="IPR006860">
    <property type="entry name" value="FecR"/>
</dbReference>
<name>A0A1T4M6D0_9BACT</name>
<evidence type="ECO:0000259" key="1">
    <source>
        <dbReference type="Pfam" id="PF04773"/>
    </source>
</evidence>
<dbReference type="Gene3D" id="2.60.120.1440">
    <property type="match status" value="1"/>
</dbReference>
<feature type="domain" description="FecR protein" evidence="1">
    <location>
        <begin position="111"/>
        <end position="204"/>
    </location>
</feature>
<organism evidence="3 4">
    <name type="scientific">Chitinophaga eiseniae</name>
    <dbReference type="NCBI Taxonomy" id="634771"/>
    <lineage>
        <taxon>Bacteria</taxon>
        <taxon>Pseudomonadati</taxon>
        <taxon>Bacteroidota</taxon>
        <taxon>Chitinophagia</taxon>
        <taxon>Chitinophagales</taxon>
        <taxon>Chitinophagaceae</taxon>
        <taxon>Chitinophaga</taxon>
    </lineage>
</organism>
<dbReference type="Pfam" id="PF16344">
    <property type="entry name" value="FecR_C"/>
    <property type="match status" value="1"/>
</dbReference>
<dbReference type="GO" id="GO:0016989">
    <property type="term" value="F:sigma factor antagonist activity"/>
    <property type="evidence" value="ECO:0007669"/>
    <property type="project" value="TreeGrafter"/>
</dbReference>
<dbReference type="PANTHER" id="PTHR30273">
    <property type="entry name" value="PERIPLASMIC SIGNAL SENSOR AND SIGMA FACTOR ACTIVATOR FECR-RELATED"/>
    <property type="match status" value="1"/>
</dbReference>
<dbReference type="Pfam" id="PF04773">
    <property type="entry name" value="FecR"/>
    <property type="match status" value="1"/>
</dbReference>
<sequence>MNVAQLKRIINRYLAGNASGKEAALIETWYETALEEAQQTPASPQSEAYRREVLERLRLDMQEAPTGKMVRFSRVRNIAAACIVLLGGASLAWKYQYDILDAIDPVPLETITARAFQVKQVVLPDSSVVILNAGSELSYPRQFRGKKRQVRLNGEAFFNVAHNPSAAFTITAPHLQVQVLGTSFVMTDSSHIQAARVSVKTGRVAVSAETKGFPVTQLTANQELFYDEEDGVVNINRHHEVDLGWTSKQLVFNNATLSEVFREIENLFNVKIQVSDTRIRQLTFTGAFDAGDPLPDMLKIIALSYRLTIQQQKDGTINISN</sequence>
<keyword evidence="4" id="KW-1185">Reference proteome</keyword>
<feature type="domain" description="Protein FecR C-terminal" evidence="2">
    <location>
        <begin position="250"/>
        <end position="318"/>
    </location>
</feature>
<accession>A0A1T4M6D0</accession>
<evidence type="ECO:0000313" key="3">
    <source>
        <dbReference type="EMBL" id="SJZ62284.1"/>
    </source>
</evidence>
<dbReference type="Gene3D" id="3.55.50.30">
    <property type="match status" value="1"/>
</dbReference>
<protein>
    <submittedName>
        <fullName evidence="3">Ferric-dicitrate binding protein FerR, regulates iron transport through sigma-19</fullName>
    </submittedName>
</protein>
<dbReference type="InterPro" id="IPR012373">
    <property type="entry name" value="Ferrdict_sens_TM"/>
</dbReference>
<gene>
    <name evidence="3" type="ORF">SAMN04488128_101952</name>
</gene>
<dbReference type="PIRSF" id="PIRSF018266">
    <property type="entry name" value="FecR"/>
    <property type="match status" value="1"/>
</dbReference>
<dbReference type="PANTHER" id="PTHR30273:SF2">
    <property type="entry name" value="PROTEIN FECR"/>
    <property type="match status" value="1"/>
</dbReference>
<dbReference type="InterPro" id="IPR032508">
    <property type="entry name" value="FecR_C"/>
</dbReference>
<proteinExistence type="predicted"/>
<dbReference type="Proteomes" id="UP000190367">
    <property type="component" value="Unassembled WGS sequence"/>
</dbReference>
<dbReference type="STRING" id="634771.SAMN04488128_101952"/>
<evidence type="ECO:0000313" key="4">
    <source>
        <dbReference type="Proteomes" id="UP000190367"/>
    </source>
</evidence>
<dbReference type="RefSeq" id="WP_078667583.1">
    <property type="nucleotide sequence ID" value="NZ_FUWZ01000001.1"/>
</dbReference>
<dbReference type="AlphaFoldDB" id="A0A1T4M6D0"/>
<dbReference type="OrthoDB" id="662587at2"/>
<dbReference type="EMBL" id="FUWZ01000001">
    <property type="protein sequence ID" value="SJZ62284.1"/>
    <property type="molecule type" value="Genomic_DNA"/>
</dbReference>
<reference evidence="4" key="1">
    <citation type="submission" date="2017-02" db="EMBL/GenBank/DDBJ databases">
        <authorList>
            <person name="Varghese N."/>
            <person name="Submissions S."/>
        </authorList>
    </citation>
    <scope>NUCLEOTIDE SEQUENCE [LARGE SCALE GENOMIC DNA]</scope>
    <source>
        <strain evidence="4">DSM 22224</strain>
    </source>
</reference>